<proteinExistence type="predicted"/>
<reference evidence="7 8" key="1">
    <citation type="submission" date="2019-05" db="EMBL/GenBank/DDBJ databases">
        <authorList>
            <person name="Qu J.-H."/>
        </authorList>
    </citation>
    <scope>NUCLEOTIDE SEQUENCE [LARGE SCALE GENOMIC DNA]</scope>
    <source>
        <strain evidence="7 8">NS28</strain>
    </source>
</reference>
<gene>
    <name evidence="7" type="ORF">FEM33_00190</name>
</gene>
<keyword evidence="3" id="KW-1015">Disulfide bond</keyword>
<organism evidence="7 8">
    <name type="scientific">Dyadobacter flavalbus</name>
    <dbReference type="NCBI Taxonomy" id="2579942"/>
    <lineage>
        <taxon>Bacteria</taxon>
        <taxon>Pseudomonadati</taxon>
        <taxon>Bacteroidota</taxon>
        <taxon>Cytophagia</taxon>
        <taxon>Cytophagales</taxon>
        <taxon>Spirosomataceae</taxon>
        <taxon>Dyadobacter</taxon>
    </lineage>
</organism>
<evidence type="ECO:0000259" key="6">
    <source>
        <dbReference type="PROSITE" id="PS51352"/>
    </source>
</evidence>
<dbReference type="Gene3D" id="3.40.30.10">
    <property type="entry name" value="Glutaredoxin"/>
    <property type="match status" value="1"/>
</dbReference>
<dbReference type="InterPro" id="IPR025380">
    <property type="entry name" value="DUF4369"/>
</dbReference>
<dbReference type="GO" id="GO:0030313">
    <property type="term" value="C:cell envelope"/>
    <property type="evidence" value="ECO:0007669"/>
    <property type="project" value="UniProtKB-SubCell"/>
</dbReference>
<keyword evidence="4" id="KW-0676">Redox-active center</keyword>
<evidence type="ECO:0000256" key="2">
    <source>
        <dbReference type="ARBA" id="ARBA00022748"/>
    </source>
</evidence>
<dbReference type="EMBL" id="VBSN01000006">
    <property type="protein sequence ID" value="KAA6441728.1"/>
    <property type="molecule type" value="Genomic_DNA"/>
</dbReference>
<dbReference type="InterPro" id="IPR017937">
    <property type="entry name" value="Thioredoxin_CS"/>
</dbReference>
<evidence type="ECO:0000313" key="7">
    <source>
        <dbReference type="EMBL" id="KAA6441728.1"/>
    </source>
</evidence>
<dbReference type="PROSITE" id="PS00194">
    <property type="entry name" value="THIOREDOXIN_1"/>
    <property type="match status" value="1"/>
</dbReference>
<name>A0A5M8R2K7_9BACT</name>
<dbReference type="Pfam" id="PF00578">
    <property type="entry name" value="AhpC-TSA"/>
    <property type="match status" value="1"/>
</dbReference>
<accession>A0A5M8R2K7</accession>
<dbReference type="InterPro" id="IPR036249">
    <property type="entry name" value="Thioredoxin-like_sf"/>
</dbReference>
<feature type="chain" id="PRO_5024451211" evidence="5">
    <location>
        <begin position="24"/>
        <end position="384"/>
    </location>
</feature>
<comment type="subcellular location">
    <subcellularLocation>
        <location evidence="1">Cell envelope</location>
    </subcellularLocation>
</comment>
<keyword evidence="5" id="KW-0732">Signal</keyword>
<dbReference type="AlphaFoldDB" id="A0A5M8R2K7"/>
<evidence type="ECO:0000256" key="1">
    <source>
        <dbReference type="ARBA" id="ARBA00004196"/>
    </source>
</evidence>
<dbReference type="PANTHER" id="PTHR42852">
    <property type="entry name" value="THIOL:DISULFIDE INTERCHANGE PROTEIN DSBE"/>
    <property type="match status" value="1"/>
</dbReference>
<dbReference type="GO" id="GO:0016209">
    <property type="term" value="F:antioxidant activity"/>
    <property type="evidence" value="ECO:0007669"/>
    <property type="project" value="InterPro"/>
</dbReference>
<dbReference type="InterPro" id="IPR000866">
    <property type="entry name" value="AhpC/TSA"/>
</dbReference>
<protein>
    <submittedName>
        <fullName evidence="7">AhpC/TSA family protein</fullName>
    </submittedName>
</protein>
<evidence type="ECO:0000256" key="4">
    <source>
        <dbReference type="ARBA" id="ARBA00023284"/>
    </source>
</evidence>
<feature type="domain" description="Thioredoxin" evidence="6">
    <location>
        <begin position="244"/>
        <end position="384"/>
    </location>
</feature>
<sequence>MKGLFRQGISICSFALLGFCAMAQELAPKDFTINGKVKNGSKGEKVILARSASGGSPVKLDSAQLAADGTFSLKGVEKDRGSFFVLNLADRQKVVLLVEGGETFNVTADGVGKDSKGNNGKVEITGSRNMEYYSKIDQLMQDFAAKVTVWNEEYAKAEEKKDTKKIQEIQQSFAKADQERLDVIKKLLPEMGTSLVALFTANNFLSPENDLDVLKKLAEDYEKVQPTPTLAKGFIGTVKRMAGVAVGQQAPDFTLTSPEGKPVALSSLRGKFVLIDFWASWCGPCRMENPNVVRMYDKFKDKGFDIYGVSLDDNEKAWKTAITKDNLKWQHGSELKKWNSGVAQAYGVNAIPATFLLDKDGKIIAKNLRGPALESKLQELLGAQ</sequence>
<dbReference type="Proteomes" id="UP000323994">
    <property type="component" value="Unassembled WGS sequence"/>
</dbReference>
<keyword evidence="2" id="KW-0201">Cytochrome c-type biogenesis</keyword>
<comment type="caution">
    <text evidence="7">The sequence shown here is derived from an EMBL/GenBank/DDBJ whole genome shotgun (WGS) entry which is preliminary data.</text>
</comment>
<dbReference type="Pfam" id="PF14289">
    <property type="entry name" value="DUF4369"/>
    <property type="match status" value="1"/>
</dbReference>
<dbReference type="PANTHER" id="PTHR42852:SF6">
    <property type="entry name" value="THIOL:DISULFIDE INTERCHANGE PROTEIN DSBE"/>
    <property type="match status" value="1"/>
</dbReference>
<dbReference type="RefSeq" id="WP_139010116.1">
    <property type="nucleotide sequence ID" value="NZ_VBSN01000006.1"/>
</dbReference>
<keyword evidence="8" id="KW-1185">Reference proteome</keyword>
<dbReference type="SUPFAM" id="SSF52833">
    <property type="entry name" value="Thioredoxin-like"/>
    <property type="match status" value="1"/>
</dbReference>
<evidence type="ECO:0000256" key="5">
    <source>
        <dbReference type="SAM" id="SignalP"/>
    </source>
</evidence>
<dbReference type="PROSITE" id="PS51352">
    <property type="entry name" value="THIOREDOXIN_2"/>
    <property type="match status" value="1"/>
</dbReference>
<dbReference type="GO" id="GO:0017004">
    <property type="term" value="P:cytochrome complex assembly"/>
    <property type="evidence" value="ECO:0007669"/>
    <property type="project" value="UniProtKB-KW"/>
</dbReference>
<dbReference type="GO" id="GO:0016491">
    <property type="term" value="F:oxidoreductase activity"/>
    <property type="evidence" value="ECO:0007669"/>
    <property type="project" value="InterPro"/>
</dbReference>
<feature type="signal peptide" evidence="5">
    <location>
        <begin position="1"/>
        <end position="23"/>
    </location>
</feature>
<evidence type="ECO:0000313" key="8">
    <source>
        <dbReference type="Proteomes" id="UP000323994"/>
    </source>
</evidence>
<dbReference type="InterPro" id="IPR050553">
    <property type="entry name" value="Thioredoxin_ResA/DsbE_sf"/>
</dbReference>
<dbReference type="InterPro" id="IPR013766">
    <property type="entry name" value="Thioredoxin_domain"/>
</dbReference>
<dbReference type="CDD" id="cd02966">
    <property type="entry name" value="TlpA_like_family"/>
    <property type="match status" value="1"/>
</dbReference>
<evidence type="ECO:0000256" key="3">
    <source>
        <dbReference type="ARBA" id="ARBA00023157"/>
    </source>
</evidence>
<dbReference type="OrthoDB" id="6399635at2"/>